<dbReference type="EMBL" id="JACGCI010000020">
    <property type="protein sequence ID" value="KAF6757902.1"/>
    <property type="molecule type" value="Genomic_DNA"/>
</dbReference>
<feature type="region of interest" description="Disordered" evidence="1">
    <location>
        <begin position="79"/>
        <end position="104"/>
    </location>
</feature>
<evidence type="ECO:0000256" key="1">
    <source>
        <dbReference type="SAM" id="MobiDB-lite"/>
    </source>
</evidence>
<dbReference type="Proteomes" id="UP000521943">
    <property type="component" value="Unassembled WGS sequence"/>
</dbReference>
<dbReference type="AlphaFoldDB" id="A0A8H6I4S5"/>
<gene>
    <name evidence="2" type="ORF">DFP72DRAFT_845383</name>
</gene>
<feature type="compositionally biased region" description="Acidic residues" evidence="1">
    <location>
        <begin position="338"/>
        <end position="353"/>
    </location>
</feature>
<feature type="compositionally biased region" description="Polar residues" evidence="1">
    <location>
        <begin position="356"/>
        <end position="369"/>
    </location>
</feature>
<comment type="caution">
    <text evidence="2">The sequence shown here is derived from an EMBL/GenBank/DDBJ whole genome shotgun (WGS) entry which is preliminary data.</text>
</comment>
<evidence type="ECO:0000313" key="3">
    <source>
        <dbReference type="Proteomes" id="UP000521943"/>
    </source>
</evidence>
<keyword evidence="3" id="KW-1185">Reference proteome</keyword>
<accession>A0A8H6I4S5</accession>
<sequence length="375" mass="40772">MALLWYRRSKRAILGLLYWYTEALFGPRKLGGSTNAVAKYEELPVPEPRRSIAQIPPLRSPSTMNFIFPDPTSPSFFPKDAEPMIDDSELEDTDGTQDGGTSPSANVVAQRLAQFISFYRRVRDAMRLMEFEAVVVRDSKALEAKYSKLVDAKLELLAQEIEALEIVDDPKDDLNAGGGKGNRGDGAPPSSAEEISLDEVQNLQRLEDILDDDTIQFFKDLEDSDIIDKAHPNLKTLRSVTLKYLELVRVGTDENVSPVKSTEEASSSSTNLSTRSGVLSLPGPDIMAQTLKMFEGLAMGPVEHRSGCPCYQCHIESDACGSGAGVQHAGSSGLVPVPEEEEEDNGDQSDEAGSEGNDSQSDGSLTPTLRGSMPL</sequence>
<feature type="region of interest" description="Disordered" evidence="1">
    <location>
        <begin position="322"/>
        <end position="375"/>
    </location>
</feature>
<organism evidence="2 3">
    <name type="scientific">Ephemerocybe angulata</name>
    <dbReference type="NCBI Taxonomy" id="980116"/>
    <lineage>
        <taxon>Eukaryota</taxon>
        <taxon>Fungi</taxon>
        <taxon>Dikarya</taxon>
        <taxon>Basidiomycota</taxon>
        <taxon>Agaricomycotina</taxon>
        <taxon>Agaricomycetes</taxon>
        <taxon>Agaricomycetidae</taxon>
        <taxon>Agaricales</taxon>
        <taxon>Agaricineae</taxon>
        <taxon>Psathyrellaceae</taxon>
        <taxon>Ephemerocybe</taxon>
    </lineage>
</organism>
<feature type="region of interest" description="Disordered" evidence="1">
    <location>
        <begin position="170"/>
        <end position="193"/>
    </location>
</feature>
<feature type="compositionally biased region" description="Acidic residues" evidence="1">
    <location>
        <begin position="83"/>
        <end position="95"/>
    </location>
</feature>
<evidence type="ECO:0000313" key="2">
    <source>
        <dbReference type="EMBL" id="KAF6757902.1"/>
    </source>
</evidence>
<feature type="region of interest" description="Disordered" evidence="1">
    <location>
        <begin position="256"/>
        <end position="279"/>
    </location>
</feature>
<reference evidence="2 3" key="1">
    <citation type="submission" date="2020-07" db="EMBL/GenBank/DDBJ databases">
        <title>Comparative genomics of pyrophilous fungi reveals a link between fire events and developmental genes.</title>
        <authorList>
            <consortium name="DOE Joint Genome Institute"/>
            <person name="Steindorff A.S."/>
            <person name="Carver A."/>
            <person name="Calhoun S."/>
            <person name="Stillman K."/>
            <person name="Liu H."/>
            <person name="Lipzen A."/>
            <person name="Pangilinan J."/>
            <person name="Labutti K."/>
            <person name="Bruns T.D."/>
            <person name="Grigoriev I.V."/>
        </authorList>
    </citation>
    <scope>NUCLEOTIDE SEQUENCE [LARGE SCALE GENOMIC DNA]</scope>
    <source>
        <strain evidence="2 3">CBS 144469</strain>
    </source>
</reference>
<name>A0A8H6I4S5_9AGAR</name>
<feature type="compositionally biased region" description="Low complexity" evidence="1">
    <location>
        <begin position="257"/>
        <end position="276"/>
    </location>
</feature>
<proteinExistence type="predicted"/>
<protein>
    <submittedName>
        <fullName evidence="2">Uncharacterized protein</fullName>
    </submittedName>
</protein>